<dbReference type="PANTHER" id="PTHR34512:SF30">
    <property type="entry name" value="OUTER MEMBRANE PROTEIN ASSEMBLY FACTOR BAMB"/>
    <property type="match status" value="1"/>
</dbReference>
<evidence type="ECO:0000256" key="1">
    <source>
        <dbReference type="SAM" id="MobiDB-lite"/>
    </source>
</evidence>
<organism evidence="4 5">
    <name type="scientific">Flexivirga alba</name>
    <dbReference type="NCBI Taxonomy" id="702742"/>
    <lineage>
        <taxon>Bacteria</taxon>
        <taxon>Bacillati</taxon>
        <taxon>Actinomycetota</taxon>
        <taxon>Actinomycetes</taxon>
        <taxon>Micrococcales</taxon>
        <taxon>Dermacoccaceae</taxon>
        <taxon>Flexivirga</taxon>
    </lineage>
</organism>
<proteinExistence type="predicted"/>
<dbReference type="Gene3D" id="2.140.10.10">
    <property type="entry name" value="Quinoprotein alcohol dehydrogenase-like superfamily"/>
    <property type="match status" value="1"/>
</dbReference>
<dbReference type="InterPro" id="IPR002372">
    <property type="entry name" value="PQQ_rpt_dom"/>
</dbReference>
<sequence>MRRATATRVPIALMLAIGVCAAASCSGPSSGSAESRAPGTASSGATPARAGDPNTSWTSYHANDARTGAVAATSPPLTSSHIAWAANLGGAVRGQPLVVGRRIIAATESNRVVALNPVNGKVLWSRTIGAPLRNVAQAAGCGNIDPLGITSTAVADPTTNTVYVVGEIDVRGVVHHQLVGLDVSTGRIRLSVSADPPLPAGERAVHLLQRAGLAMRDGVVYVPYGGNAGDCGTYHGWVVGVNTVANKPNSVFEVAPGSQGGAIWSSGGAPAIDGRGNVFVSTGNANPFPSATPDPARYAESVLKLSPTLRVEAQFKDRKSSGDADLGTGNPVLLPNGEVFAVGKTDIGYFLRQSDLGQVAAVPDVCGSDPDGGPAYDASTRRLFVPCRGGGIQVIDVATHRLGPLLAGADSAPIVIGTQVWALDTGSGRLTTYDVKTLRKIQSVPVGTSVPVFTSPSTGAGLVIVGTTQGVTAFG</sequence>
<dbReference type="SUPFAM" id="SSF50998">
    <property type="entry name" value="Quinoprotein alcohol dehydrogenase-like"/>
    <property type="match status" value="1"/>
</dbReference>
<dbReference type="EMBL" id="JBHSWH010000001">
    <property type="protein sequence ID" value="MFC6704849.1"/>
    <property type="molecule type" value="Genomic_DNA"/>
</dbReference>
<feature type="domain" description="Pyrrolo-quinoline quinone repeat" evidence="3">
    <location>
        <begin position="69"/>
        <end position="285"/>
    </location>
</feature>
<feature type="compositionally biased region" description="Low complexity" evidence="1">
    <location>
        <begin position="28"/>
        <end position="39"/>
    </location>
</feature>
<dbReference type="Proteomes" id="UP001596298">
    <property type="component" value="Unassembled WGS sequence"/>
</dbReference>
<dbReference type="InterPro" id="IPR011047">
    <property type="entry name" value="Quinoprotein_ADH-like_sf"/>
</dbReference>
<dbReference type="Gene3D" id="2.130.10.10">
    <property type="entry name" value="YVTN repeat-like/Quinoprotein amine dehydrogenase"/>
    <property type="match status" value="1"/>
</dbReference>
<evidence type="ECO:0000313" key="4">
    <source>
        <dbReference type="EMBL" id="MFC6704849.1"/>
    </source>
</evidence>
<feature type="chain" id="PRO_5047265335" evidence="2">
    <location>
        <begin position="23"/>
        <end position="475"/>
    </location>
</feature>
<dbReference type="InterPro" id="IPR015943">
    <property type="entry name" value="WD40/YVTN_repeat-like_dom_sf"/>
</dbReference>
<dbReference type="Pfam" id="PF13360">
    <property type="entry name" value="PQQ_2"/>
    <property type="match status" value="1"/>
</dbReference>
<comment type="caution">
    <text evidence="4">The sequence shown here is derived from an EMBL/GenBank/DDBJ whole genome shotgun (WGS) entry which is preliminary data.</text>
</comment>
<gene>
    <name evidence="4" type="ORF">ACFQDH_06105</name>
</gene>
<evidence type="ECO:0000313" key="5">
    <source>
        <dbReference type="Proteomes" id="UP001596298"/>
    </source>
</evidence>
<evidence type="ECO:0000256" key="2">
    <source>
        <dbReference type="SAM" id="SignalP"/>
    </source>
</evidence>
<dbReference type="PROSITE" id="PS51257">
    <property type="entry name" value="PROKAR_LIPOPROTEIN"/>
    <property type="match status" value="1"/>
</dbReference>
<feature type="signal peptide" evidence="2">
    <location>
        <begin position="1"/>
        <end position="22"/>
    </location>
</feature>
<protein>
    <submittedName>
        <fullName evidence="4">PQQ-binding-like beta-propeller repeat protein</fullName>
    </submittedName>
</protein>
<accession>A0ABW2AE41</accession>
<keyword evidence="2" id="KW-0732">Signal</keyword>
<dbReference type="RefSeq" id="WP_382399453.1">
    <property type="nucleotide sequence ID" value="NZ_JBHSWH010000001.1"/>
</dbReference>
<evidence type="ECO:0000259" key="3">
    <source>
        <dbReference type="Pfam" id="PF13360"/>
    </source>
</evidence>
<name>A0ABW2AE41_9MICO</name>
<reference evidence="5" key="1">
    <citation type="journal article" date="2019" name="Int. J. Syst. Evol. Microbiol.">
        <title>The Global Catalogue of Microorganisms (GCM) 10K type strain sequencing project: providing services to taxonomists for standard genome sequencing and annotation.</title>
        <authorList>
            <consortium name="The Broad Institute Genomics Platform"/>
            <consortium name="The Broad Institute Genome Sequencing Center for Infectious Disease"/>
            <person name="Wu L."/>
            <person name="Ma J."/>
        </authorList>
    </citation>
    <scope>NUCLEOTIDE SEQUENCE [LARGE SCALE GENOMIC DNA]</scope>
    <source>
        <strain evidence="5">CCUG 58127</strain>
    </source>
</reference>
<feature type="region of interest" description="Disordered" evidence="1">
    <location>
        <begin position="28"/>
        <end position="60"/>
    </location>
</feature>
<dbReference type="PANTHER" id="PTHR34512">
    <property type="entry name" value="CELL SURFACE PROTEIN"/>
    <property type="match status" value="1"/>
</dbReference>
<keyword evidence="5" id="KW-1185">Reference proteome</keyword>